<sequence length="289" mass="31581">MRRIVEDVNRWMSHRSNNALSPGSDQPAFDQPLMGHARGDDPLFSWIKNDIGPEFFWTPGEAFRTAFPDDPATDAELSVIAWVLPQTAATRAAQARATDMPSLEWTMARHHGEAVNENLRRFVVEHLARRGIAAVAPVLLPQWGRALSARYGFASRWSERHAAHVCGLGCFGLSDGLITAAGKAVRVGSVVARMDLPPVVRPYDRHDAWCLRAVGVDCRACIKRCPAGAITEAGHDKAACKAYIRGVTGPFVAREQMGFAVSSCGLCQTGVPCEKGNPTAKRARRARRE</sequence>
<organism evidence="1">
    <name type="scientific">hydrocarbon metagenome</name>
    <dbReference type="NCBI Taxonomy" id="938273"/>
    <lineage>
        <taxon>unclassified sequences</taxon>
        <taxon>metagenomes</taxon>
        <taxon>ecological metagenomes</taxon>
    </lineage>
</organism>
<dbReference type="PANTHER" id="PTHR42827">
    <property type="entry name" value="IRON-SULFUR CLUSTER-BINDING PROTEIN-RELATED"/>
    <property type="match status" value="1"/>
</dbReference>
<dbReference type="AlphaFoldDB" id="A0A0W8G6R4"/>
<dbReference type="PANTHER" id="PTHR42827:SF1">
    <property type="entry name" value="IRON-SULFUR CLUSTER-BINDING PROTEIN"/>
    <property type="match status" value="1"/>
</dbReference>
<protein>
    <submittedName>
        <fullName evidence="1">Iron-sulfur cluster-binding protein</fullName>
    </submittedName>
</protein>
<gene>
    <name evidence="1" type="ORF">ASZ90_001326</name>
</gene>
<comment type="caution">
    <text evidence="1">The sequence shown here is derived from an EMBL/GenBank/DDBJ whole genome shotgun (WGS) entry which is preliminary data.</text>
</comment>
<accession>A0A0W8G6R4</accession>
<reference evidence="1" key="1">
    <citation type="journal article" date="2015" name="Proc. Natl. Acad. Sci. U.S.A.">
        <title>Networks of energetic and metabolic interactions define dynamics in microbial communities.</title>
        <authorList>
            <person name="Embree M."/>
            <person name="Liu J.K."/>
            <person name="Al-Bassam M.M."/>
            <person name="Zengler K."/>
        </authorList>
    </citation>
    <scope>NUCLEOTIDE SEQUENCE</scope>
</reference>
<dbReference type="EMBL" id="LNQE01000174">
    <property type="protein sequence ID" value="KUG28813.1"/>
    <property type="molecule type" value="Genomic_DNA"/>
</dbReference>
<proteinExistence type="predicted"/>
<name>A0A0W8G6R4_9ZZZZ</name>
<evidence type="ECO:0000313" key="1">
    <source>
        <dbReference type="EMBL" id="KUG28813.1"/>
    </source>
</evidence>